<reference evidence="1" key="2">
    <citation type="journal article" date="2021" name="Genome Biol. Evol.">
        <title>Developing a high-quality reference genome for a parasitic bivalve with doubly uniparental inheritance (Bivalvia: Unionida).</title>
        <authorList>
            <person name="Smith C.H."/>
        </authorList>
    </citation>
    <scope>NUCLEOTIDE SEQUENCE</scope>
    <source>
        <strain evidence="1">CHS0354</strain>
        <tissue evidence="1">Mantle</tissue>
    </source>
</reference>
<organism evidence="1 2">
    <name type="scientific">Potamilus streckersoni</name>
    <dbReference type="NCBI Taxonomy" id="2493646"/>
    <lineage>
        <taxon>Eukaryota</taxon>
        <taxon>Metazoa</taxon>
        <taxon>Spiralia</taxon>
        <taxon>Lophotrochozoa</taxon>
        <taxon>Mollusca</taxon>
        <taxon>Bivalvia</taxon>
        <taxon>Autobranchia</taxon>
        <taxon>Heteroconchia</taxon>
        <taxon>Palaeoheterodonta</taxon>
        <taxon>Unionida</taxon>
        <taxon>Unionoidea</taxon>
        <taxon>Unionidae</taxon>
        <taxon>Ambleminae</taxon>
        <taxon>Lampsilini</taxon>
        <taxon>Potamilus</taxon>
    </lineage>
</organism>
<evidence type="ECO:0000313" key="1">
    <source>
        <dbReference type="EMBL" id="KAK3591030.1"/>
    </source>
</evidence>
<evidence type="ECO:0000313" key="2">
    <source>
        <dbReference type="Proteomes" id="UP001195483"/>
    </source>
</evidence>
<reference evidence="1" key="3">
    <citation type="submission" date="2023-05" db="EMBL/GenBank/DDBJ databases">
        <authorList>
            <person name="Smith C.H."/>
        </authorList>
    </citation>
    <scope>NUCLEOTIDE SEQUENCE</scope>
    <source>
        <strain evidence="1">CHS0354</strain>
        <tissue evidence="1">Mantle</tissue>
    </source>
</reference>
<keyword evidence="2" id="KW-1185">Reference proteome</keyword>
<sequence length="59" mass="6606">MENNSYILLKKLTTFDSSLVTIDVKSPDNRVKAIRIDNANTKSNNTDVFIGLCEVQVFA</sequence>
<feature type="non-terminal residue" evidence="1">
    <location>
        <position position="59"/>
    </location>
</feature>
<dbReference type="AlphaFoldDB" id="A0AAE0VVY3"/>
<dbReference type="EMBL" id="JAEAOA010000796">
    <property type="protein sequence ID" value="KAK3591030.1"/>
    <property type="molecule type" value="Genomic_DNA"/>
</dbReference>
<name>A0AAE0VVY3_9BIVA</name>
<protein>
    <submittedName>
        <fullName evidence="1">Uncharacterized protein</fullName>
    </submittedName>
</protein>
<comment type="caution">
    <text evidence="1">The sequence shown here is derived from an EMBL/GenBank/DDBJ whole genome shotgun (WGS) entry which is preliminary data.</text>
</comment>
<accession>A0AAE0VVY3</accession>
<proteinExistence type="predicted"/>
<reference evidence="1" key="1">
    <citation type="journal article" date="2021" name="Genome Biol. Evol.">
        <title>A High-Quality Reference Genome for a Parasitic Bivalve with Doubly Uniparental Inheritance (Bivalvia: Unionida).</title>
        <authorList>
            <person name="Smith C.H."/>
        </authorList>
    </citation>
    <scope>NUCLEOTIDE SEQUENCE</scope>
    <source>
        <strain evidence="1">CHS0354</strain>
    </source>
</reference>
<dbReference type="Proteomes" id="UP001195483">
    <property type="component" value="Unassembled WGS sequence"/>
</dbReference>
<gene>
    <name evidence="1" type="ORF">CHS0354_013095</name>
</gene>